<reference evidence="3" key="1">
    <citation type="journal article" date="2019" name="Int. J. Syst. Evol. Microbiol.">
        <title>The Global Catalogue of Microorganisms (GCM) 10K type strain sequencing project: providing services to taxonomists for standard genome sequencing and annotation.</title>
        <authorList>
            <consortium name="The Broad Institute Genomics Platform"/>
            <consortium name="The Broad Institute Genome Sequencing Center for Infectious Disease"/>
            <person name="Wu L."/>
            <person name="Ma J."/>
        </authorList>
    </citation>
    <scope>NUCLEOTIDE SEQUENCE [LARGE SCALE GENOMIC DNA]</scope>
    <source>
        <strain evidence="3">JCM 13006</strain>
    </source>
</reference>
<feature type="region of interest" description="Disordered" evidence="1">
    <location>
        <begin position="169"/>
        <end position="188"/>
    </location>
</feature>
<protein>
    <submittedName>
        <fullName evidence="2">Uncharacterized protein</fullName>
    </submittedName>
</protein>
<dbReference type="RefSeq" id="WP_345699871.1">
    <property type="nucleotide sequence ID" value="NZ_BAABIS010000001.1"/>
</dbReference>
<keyword evidence="3" id="KW-1185">Reference proteome</keyword>
<evidence type="ECO:0000313" key="3">
    <source>
        <dbReference type="Proteomes" id="UP001501752"/>
    </source>
</evidence>
<accession>A0ABP9E927</accession>
<proteinExistence type="predicted"/>
<name>A0ABP9E927_9ACTN</name>
<evidence type="ECO:0000256" key="1">
    <source>
        <dbReference type="SAM" id="MobiDB-lite"/>
    </source>
</evidence>
<dbReference type="Proteomes" id="UP001501752">
    <property type="component" value="Unassembled WGS sequence"/>
</dbReference>
<gene>
    <name evidence="2" type="ORF">GCM10023235_58500</name>
</gene>
<sequence length="188" mass="20541">MKPADRAAYWESLPLGIREEIDGYVLQDALLGAVGVVLDVGFMLHDIGVATAQQIVSDRYQHYGDRVAARPPSPLDLDSLALKAAGFAESIAYVEAVWDGDPTAGWYVHLLAVAENPRCENEKRLATIYWHTAEKYLGTAEAEAHRLPYSVAAQRAGRALAEHLGVPFRFTSPDDPDDEAPRWAATPG</sequence>
<organism evidence="2 3">
    <name type="scientific">Kitasatospora terrestris</name>
    <dbReference type="NCBI Taxonomy" id="258051"/>
    <lineage>
        <taxon>Bacteria</taxon>
        <taxon>Bacillati</taxon>
        <taxon>Actinomycetota</taxon>
        <taxon>Actinomycetes</taxon>
        <taxon>Kitasatosporales</taxon>
        <taxon>Streptomycetaceae</taxon>
        <taxon>Kitasatospora</taxon>
    </lineage>
</organism>
<comment type="caution">
    <text evidence="2">The sequence shown here is derived from an EMBL/GenBank/DDBJ whole genome shotgun (WGS) entry which is preliminary data.</text>
</comment>
<dbReference type="EMBL" id="BAABIS010000001">
    <property type="protein sequence ID" value="GAA4871851.1"/>
    <property type="molecule type" value="Genomic_DNA"/>
</dbReference>
<evidence type="ECO:0000313" key="2">
    <source>
        <dbReference type="EMBL" id="GAA4871851.1"/>
    </source>
</evidence>